<dbReference type="RefSeq" id="WP_085518503.1">
    <property type="nucleotide sequence ID" value="NZ_FXAW01000007.1"/>
</dbReference>
<organism evidence="2 3">
    <name type="scientific">Marivirga sericea</name>
    <dbReference type="NCBI Taxonomy" id="1028"/>
    <lineage>
        <taxon>Bacteria</taxon>
        <taxon>Pseudomonadati</taxon>
        <taxon>Bacteroidota</taxon>
        <taxon>Cytophagia</taxon>
        <taxon>Cytophagales</taxon>
        <taxon>Marivirgaceae</taxon>
        <taxon>Marivirga</taxon>
    </lineage>
</organism>
<dbReference type="EMBL" id="FXAW01000007">
    <property type="protein sequence ID" value="SMG47322.1"/>
    <property type="molecule type" value="Genomic_DNA"/>
</dbReference>
<evidence type="ECO:0000256" key="1">
    <source>
        <dbReference type="SAM" id="SignalP"/>
    </source>
</evidence>
<dbReference type="AlphaFoldDB" id="A0A1X7L283"/>
<evidence type="ECO:0008006" key="4">
    <source>
        <dbReference type="Google" id="ProtNLM"/>
    </source>
</evidence>
<dbReference type="Proteomes" id="UP000193804">
    <property type="component" value="Unassembled WGS sequence"/>
</dbReference>
<gene>
    <name evidence="2" type="ORF">SAMN05661096_03371</name>
</gene>
<keyword evidence="3" id="KW-1185">Reference proteome</keyword>
<feature type="signal peptide" evidence="1">
    <location>
        <begin position="1"/>
        <end position="23"/>
    </location>
</feature>
<dbReference type="STRING" id="1028.SAMN05661096_03371"/>
<evidence type="ECO:0000313" key="2">
    <source>
        <dbReference type="EMBL" id="SMG47322.1"/>
    </source>
</evidence>
<keyword evidence="1" id="KW-0732">Signal</keyword>
<proteinExistence type="predicted"/>
<protein>
    <recommendedName>
        <fullName evidence="4">Outer membrane protein beta-barrel domain-containing protein</fullName>
    </recommendedName>
</protein>
<name>A0A1X7L283_9BACT</name>
<sequence length="217" mass="24679">MSKHFFSIIILFISSLALSNAQSFEYGIGLQAATVRNLDENQDPIPGEWDAARAFDFMIGGNFPIINFAKELSLNSYSQLHTALFSSLEDGYSFSPLLSIHIPTFITLNYGAGSNKRSILPFGLGAGLGYSFTGYFGDIDESYQDSEFFLSYFAPVFIFELAFDFGRSEKYFDNVKICFEKNLIPTYYQYIDQESNSIVEQSFSQFNLSFIFFKDHR</sequence>
<accession>A0A1X7L283</accession>
<reference evidence="3" key="1">
    <citation type="submission" date="2017-04" db="EMBL/GenBank/DDBJ databases">
        <authorList>
            <person name="Varghese N."/>
            <person name="Submissions S."/>
        </authorList>
    </citation>
    <scope>NUCLEOTIDE SEQUENCE [LARGE SCALE GENOMIC DNA]</scope>
    <source>
        <strain evidence="3">DSM 4125</strain>
    </source>
</reference>
<feature type="chain" id="PRO_5012643255" description="Outer membrane protein beta-barrel domain-containing protein" evidence="1">
    <location>
        <begin position="24"/>
        <end position="217"/>
    </location>
</feature>
<evidence type="ECO:0000313" key="3">
    <source>
        <dbReference type="Proteomes" id="UP000193804"/>
    </source>
</evidence>